<comment type="caution">
    <text evidence="1">The sequence shown here is derived from an EMBL/GenBank/DDBJ whole genome shotgun (WGS) entry which is preliminary data.</text>
</comment>
<evidence type="ECO:0000313" key="2">
    <source>
        <dbReference type="Proteomes" id="UP000494216"/>
    </source>
</evidence>
<name>A0A8S0W9E6_9GAMM</name>
<dbReference type="AlphaFoldDB" id="A0A8S0W9E6"/>
<evidence type="ECO:0000313" key="1">
    <source>
        <dbReference type="EMBL" id="CAA9889916.1"/>
    </source>
</evidence>
<dbReference type="RefSeq" id="WP_174624887.1">
    <property type="nucleotide sequence ID" value="NZ_CADCXN010000042.1"/>
</dbReference>
<dbReference type="Pfam" id="PF15956">
    <property type="entry name" value="DUF4760"/>
    <property type="match status" value="1"/>
</dbReference>
<reference evidence="1 2" key="1">
    <citation type="submission" date="2020-02" db="EMBL/GenBank/DDBJ databases">
        <authorList>
            <person name="Hogendoorn C."/>
        </authorList>
    </citation>
    <scope>NUCLEOTIDE SEQUENCE [LARGE SCALE GENOMIC DNA]</scope>
    <source>
        <strain evidence="1">METHB21</strain>
    </source>
</reference>
<proteinExistence type="predicted"/>
<sequence>MTDIITLVAALIGGGYTLYIYTQNSKYQRAQVLFLLFEKFFYKAKYAEIRQLLDYGNEDKIRQFQVVLANHSDELLEEKFVDYLNFFEFSASLVQLKQLEINEVQSMFE</sequence>
<keyword evidence="2" id="KW-1185">Reference proteome</keyword>
<protein>
    <submittedName>
        <fullName evidence="1">Uncharacterized protein</fullName>
    </submittedName>
</protein>
<accession>A0A8S0W9E6</accession>
<dbReference type="InterPro" id="IPR031876">
    <property type="entry name" value="DUF4760"/>
</dbReference>
<dbReference type="EMBL" id="CADCXN010000042">
    <property type="protein sequence ID" value="CAA9889916.1"/>
    <property type="molecule type" value="Genomic_DNA"/>
</dbReference>
<dbReference type="Proteomes" id="UP000494216">
    <property type="component" value="Unassembled WGS sequence"/>
</dbReference>
<organism evidence="1 2">
    <name type="scientific">Candidatus Methylobacter favarea</name>
    <dbReference type="NCBI Taxonomy" id="2707345"/>
    <lineage>
        <taxon>Bacteria</taxon>
        <taxon>Pseudomonadati</taxon>
        <taxon>Pseudomonadota</taxon>
        <taxon>Gammaproteobacteria</taxon>
        <taxon>Methylococcales</taxon>
        <taxon>Methylococcaceae</taxon>
        <taxon>Methylobacter</taxon>
    </lineage>
</organism>
<gene>
    <name evidence="1" type="ORF">METHB2_150040</name>
</gene>